<evidence type="ECO:0000256" key="1">
    <source>
        <dbReference type="ARBA" id="ARBA00004377"/>
    </source>
</evidence>
<comment type="similarity">
    <text evidence="2 10">Belongs to the GSP M family.</text>
</comment>
<evidence type="ECO:0000256" key="9">
    <source>
        <dbReference type="ARBA" id="ARBA00023136"/>
    </source>
</evidence>
<keyword evidence="6 11" id="KW-0812">Transmembrane</keyword>
<feature type="transmembrane region" description="Helical" evidence="11">
    <location>
        <begin position="41"/>
        <end position="59"/>
    </location>
</feature>
<dbReference type="EMBL" id="JAEDAH010000055">
    <property type="protein sequence ID" value="MCA6064116.1"/>
    <property type="molecule type" value="Genomic_DNA"/>
</dbReference>
<evidence type="ECO:0000256" key="7">
    <source>
        <dbReference type="ARBA" id="ARBA00022927"/>
    </source>
</evidence>
<keyword evidence="13" id="KW-1185">Reference proteome</keyword>
<keyword evidence="5 10" id="KW-0997">Cell inner membrane</keyword>
<evidence type="ECO:0000313" key="12">
    <source>
        <dbReference type="EMBL" id="MCA6064116.1"/>
    </source>
</evidence>
<keyword evidence="7 10" id="KW-0653">Protein transport</keyword>
<evidence type="ECO:0000256" key="3">
    <source>
        <dbReference type="ARBA" id="ARBA00022448"/>
    </source>
</evidence>
<comment type="subcellular location">
    <subcellularLocation>
        <location evidence="1">Cell inner membrane</location>
        <topology evidence="1">Single-pass membrane protein</topology>
    </subcellularLocation>
</comment>
<dbReference type="InterPro" id="IPR007690">
    <property type="entry name" value="T2SS_GspM"/>
</dbReference>
<evidence type="ECO:0000313" key="13">
    <source>
        <dbReference type="Proteomes" id="UP000714380"/>
    </source>
</evidence>
<keyword evidence="4 10" id="KW-1003">Cell membrane</keyword>
<dbReference type="InterPro" id="IPR023229">
    <property type="entry name" value="T2SS_M_periplasmic_sf"/>
</dbReference>
<dbReference type="RefSeq" id="WP_225674779.1">
    <property type="nucleotide sequence ID" value="NZ_JAEDAH010000055.1"/>
</dbReference>
<sequence>MSQVQQLREQLTQQLQQSTLWQSGSQWYQALPARDRLVVRMLGWLCVVALVFVVIYAPLMKAQKSATLRLQKNVAMYNDLAENAGRFGGAGSTTANADAPLLASVTQQARQAGIALSRYEQDGKSLRIWVDRASFDDAITWLEAMQASSGVVVSQINIDRTDRPGLVDIRATLSR</sequence>
<comment type="function">
    <text evidence="10">Inner membrane component of the type II secretion system required for the energy-dependent secretion of extracellular factors such as proteases and toxins from the periplasm.</text>
</comment>
<proteinExistence type="inferred from homology"/>
<evidence type="ECO:0000256" key="10">
    <source>
        <dbReference type="PIRNR" id="PIRNR006291"/>
    </source>
</evidence>
<evidence type="ECO:0000256" key="5">
    <source>
        <dbReference type="ARBA" id="ARBA00022519"/>
    </source>
</evidence>
<evidence type="ECO:0000256" key="8">
    <source>
        <dbReference type="ARBA" id="ARBA00022989"/>
    </source>
</evidence>
<evidence type="ECO:0000256" key="4">
    <source>
        <dbReference type="ARBA" id="ARBA00022475"/>
    </source>
</evidence>
<organism evidence="12 13">
    <name type="scientific">Thalassolituus marinus</name>
    <dbReference type="NCBI Taxonomy" id="671053"/>
    <lineage>
        <taxon>Bacteria</taxon>
        <taxon>Pseudomonadati</taxon>
        <taxon>Pseudomonadota</taxon>
        <taxon>Gammaproteobacteria</taxon>
        <taxon>Oceanospirillales</taxon>
        <taxon>Oceanospirillaceae</taxon>
        <taxon>Thalassolituus</taxon>
    </lineage>
</organism>
<dbReference type="Proteomes" id="UP000714380">
    <property type="component" value="Unassembled WGS sequence"/>
</dbReference>
<dbReference type="Gene3D" id="3.30.1360.100">
    <property type="entry name" value="General secretion pathway protein M, EpsM"/>
    <property type="match status" value="1"/>
</dbReference>
<keyword evidence="3 10" id="KW-0813">Transport</keyword>
<gene>
    <name evidence="12" type="ORF">I9W95_10900</name>
</gene>
<accession>A0ABS7ZQX2</accession>
<evidence type="ECO:0000256" key="11">
    <source>
        <dbReference type="SAM" id="Phobius"/>
    </source>
</evidence>
<comment type="caution">
    <text evidence="12">The sequence shown here is derived from an EMBL/GenBank/DDBJ whole genome shotgun (WGS) entry which is preliminary data.</text>
</comment>
<protein>
    <recommendedName>
        <fullName evidence="10">Type II secretion system protein M</fullName>
        <shortName evidence="10">T2SS protein M</shortName>
    </recommendedName>
    <alternativeName>
        <fullName evidence="10">General secretion pathway protein M</fullName>
    </alternativeName>
</protein>
<evidence type="ECO:0000256" key="6">
    <source>
        <dbReference type="ARBA" id="ARBA00022692"/>
    </source>
</evidence>
<reference evidence="12 13" key="1">
    <citation type="submission" date="2020-12" db="EMBL/GenBank/DDBJ databases">
        <title>Novel Thalassolituus-related marine hydrocarbonoclastic bacteria mediated algae-derived hydrocarbons mineralization in twilight zone of the northern South China Sea.</title>
        <authorList>
            <person name="Dong C."/>
        </authorList>
    </citation>
    <scope>NUCLEOTIDE SEQUENCE [LARGE SCALE GENOMIC DNA]</scope>
    <source>
        <strain evidence="12 13">IMCC1826</strain>
    </source>
</reference>
<keyword evidence="8 11" id="KW-1133">Transmembrane helix</keyword>
<keyword evidence="9 10" id="KW-0472">Membrane</keyword>
<evidence type="ECO:0000256" key="2">
    <source>
        <dbReference type="ARBA" id="ARBA00010637"/>
    </source>
</evidence>
<name>A0ABS7ZQX2_9GAMM</name>
<dbReference type="Pfam" id="PF04612">
    <property type="entry name" value="T2SSM"/>
    <property type="match status" value="1"/>
</dbReference>
<dbReference type="SUPFAM" id="SSF103054">
    <property type="entry name" value="General secretion pathway protein M, EpsM"/>
    <property type="match status" value="1"/>
</dbReference>
<dbReference type="PIRSF" id="PIRSF006291">
    <property type="entry name" value="GspM"/>
    <property type="match status" value="1"/>
</dbReference>